<keyword evidence="3 4" id="KW-0975">Bacterial flagellum</keyword>
<accession>A0A2D2D3Z9</accession>
<reference evidence="6" key="1">
    <citation type="submission" date="2017-10" db="EMBL/GenBank/DDBJ databases">
        <title>Completed PacBio SMRT sequence of Methylosinus trichosporium OB3b reveals presence of a third large plasmid.</title>
        <authorList>
            <person name="Charles T.C."/>
            <person name="Lynch M.D.J."/>
            <person name="Heil J.R."/>
            <person name="Cheng J."/>
        </authorList>
    </citation>
    <scope>NUCLEOTIDE SEQUENCE [LARGE SCALE GENOMIC DNA]</scope>
    <source>
        <strain evidence="6">OB3b</strain>
    </source>
</reference>
<evidence type="ECO:0000313" key="6">
    <source>
        <dbReference type="Proteomes" id="UP000230709"/>
    </source>
</evidence>
<dbReference type="AlphaFoldDB" id="A0A2D2D3Z9"/>
<dbReference type="EMBL" id="CP023737">
    <property type="protein sequence ID" value="ATQ69694.1"/>
    <property type="molecule type" value="Genomic_DNA"/>
</dbReference>
<dbReference type="STRING" id="595536.GCA_000178815_01437"/>
<evidence type="ECO:0000313" key="5">
    <source>
        <dbReference type="EMBL" id="ATQ69694.1"/>
    </source>
</evidence>
<protein>
    <recommendedName>
        <fullName evidence="4">Flagellar hook-basal body complex protein FliE</fullName>
    </recommendedName>
</protein>
<dbReference type="HAMAP" id="MF_00724">
    <property type="entry name" value="FliE"/>
    <property type="match status" value="1"/>
</dbReference>
<name>A0A2D2D3Z9_METT3</name>
<comment type="similarity">
    <text evidence="2 4">Belongs to the FliE family.</text>
</comment>
<evidence type="ECO:0000256" key="4">
    <source>
        <dbReference type="HAMAP-Rule" id="MF_00724"/>
    </source>
</evidence>
<keyword evidence="5" id="KW-0966">Cell projection</keyword>
<keyword evidence="5" id="KW-0282">Flagellum</keyword>
<comment type="subcellular location">
    <subcellularLocation>
        <location evidence="1 4">Bacterial flagellum basal body</location>
    </subcellularLocation>
</comment>
<organism evidence="5 6">
    <name type="scientific">Methylosinus trichosporium (strain ATCC 35070 / NCIMB 11131 / UNIQEM 75 / OB3b)</name>
    <dbReference type="NCBI Taxonomy" id="595536"/>
    <lineage>
        <taxon>Bacteria</taxon>
        <taxon>Pseudomonadati</taxon>
        <taxon>Pseudomonadota</taxon>
        <taxon>Alphaproteobacteria</taxon>
        <taxon>Hyphomicrobiales</taxon>
        <taxon>Methylocystaceae</taxon>
        <taxon>Methylosinus</taxon>
    </lineage>
</organism>
<sequence>MIPLATGIVSSVAADLGVSALQGITGKSTLTPKVDGPSFSEVLGQLTTDAVDTLKSSEATSIAAVQGKASVQQVVDQVMTAERTLQTAIAVRDKAVGAYQEISRMTI</sequence>
<evidence type="ECO:0000256" key="2">
    <source>
        <dbReference type="ARBA" id="ARBA00009272"/>
    </source>
</evidence>
<keyword evidence="5" id="KW-0969">Cilium</keyword>
<keyword evidence="6" id="KW-1185">Reference proteome</keyword>
<proteinExistence type="inferred from homology"/>
<dbReference type="KEGG" id="mtw:CQW49_18755"/>
<gene>
    <name evidence="4" type="primary">fliE</name>
    <name evidence="5" type="ORF">CQW49_18755</name>
</gene>
<dbReference type="RefSeq" id="WP_003613358.1">
    <property type="nucleotide sequence ID" value="NZ_ADVE02000001.1"/>
</dbReference>
<dbReference type="PANTHER" id="PTHR34653">
    <property type="match status" value="1"/>
</dbReference>
<dbReference type="Pfam" id="PF02049">
    <property type="entry name" value="FliE"/>
    <property type="match status" value="1"/>
</dbReference>
<dbReference type="GO" id="GO:0009425">
    <property type="term" value="C:bacterial-type flagellum basal body"/>
    <property type="evidence" value="ECO:0007669"/>
    <property type="project" value="UniProtKB-SubCell"/>
</dbReference>
<dbReference type="GO" id="GO:0071973">
    <property type="term" value="P:bacterial-type flagellum-dependent cell motility"/>
    <property type="evidence" value="ECO:0007669"/>
    <property type="project" value="InterPro"/>
</dbReference>
<evidence type="ECO:0000256" key="3">
    <source>
        <dbReference type="ARBA" id="ARBA00023143"/>
    </source>
</evidence>
<dbReference type="GO" id="GO:0003774">
    <property type="term" value="F:cytoskeletal motor activity"/>
    <property type="evidence" value="ECO:0007669"/>
    <property type="project" value="InterPro"/>
</dbReference>
<dbReference type="GO" id="GO:0005198">
    <property type="term" value="F:structural molecule activity"/>
    <property type="evidence" value="ECO:0007669"/>
    <property type="project" value="InterPro"/>
</dbReference>
<dbReference type="Proteomes" id="UP000230709">
    <property type="component" value="Chromosome"/>
</dbReference>
<evidence type="ECO:0000256" key="1">
    <source>
        <dbReference type="ARBA" id="ARBA00004117"/>
    </source>
</evidence>
<dbReference type="InterPro" id="IPR001624">
    <property type="entry name" value="FliE"/>
</dbReference>
<dbReference type="PANTHER" id="PTHR34653:SF1">
    <property type="entry name" value="FLAGELLAR HOOK-BASAL BODY COMPLEX PROTEIN FLIE"/>
    <property type="match status" value="1"/>
</dbReference>